<organism evidence="13 14">
    <name type="scientific">Mesorhabditis spiculigera</name>
    <dbReference type="NCBI Taxonomy" id="96644"/>
    <lineage>
        <taxon>Eukaryota</taxon>
        <taxon>Metazoa</taxon>
        <taxon>Ecdysozoa</taxon>
        <taxon>Nematoda</taxon>
        <taxon>Chromadorea</taxon>
        <taxon>Rhabditida</taxon>
        <taxon>Rhabditina</taxon>
        <taxon>Rhabditomorpha</taxon>
        <taxon>Rhabditoidea</taxon>
        <taxon>Rhabditidae</taxon>
        <taxon>Mesorhabditinae</taxon>
        <taxon>Mesorhabditis</taxon>
    </lineage>
</organism>
<evidence type="ECO:0000256" key="1">
    <source>
        <dbReference type="ARBA" id="ARBA00004127"/>
    </source>
</evidence>
<dbReference type="InterPro" id="IPR036640">
    <property type="entry name" value="ABC1_TM_sf"/>
</dbReference>
<dbReference type="FunFam" id="3.40.50.300:FF:000997">
    <property type="entry name" value="Multidrug resistance-associated protein 1"/>
    <property type="match status" value="1"/>
</dbReference>
<dbReference type="AlphaFoldDB" id="A0AA36D7J6"/>
<evidence type="ECO:0000256" key="7">
    <source>
        <dbReference type="ARBA" id="ARBA00022840"/>
    </source>
</evidence>
<dbReference type="InterPro" id="IPR003593">
    <property type="entry name" value="AAA+_ATPase"/>
</dbReference>
<evidence type="ECO:0000256" key="2">
    <source>
        <dbReference type="ARBA" id="ARBA00009726"/>
    </source>
</evidence>
<dbReference type="PANTHER" id="PTHR24223:SF415">
    <property type="entry name" value="FI20190P1"/>
    <property type="match status" value="1"/>
</dbReference>
<evidence type="ECO:0000256" key="10">
    <source>
        <dbReference type="SAM" id="Phobius"/>
    </source>
</evidence>
<feature type="domain" description="ABC transporter" evidence="11">
    <location>
        <begin position="837"/>
        <end position="1069"/>
    </location>
</feature>
<dbReference type="EMBL" id="CATQJA010002663">
    <property type="protein sequence ID" value="CAJ0581545.1"/>
    <property type="molecule type" value="Genomic_DNA"/>
</dbReference>
<evidence type="ECO:0000256" key="8">
    <source>
        <dbReference type="ARBA" id="ARBA00022989"/>
    </source>
</evidence>
<feature type="domain" description="ABC transmembrane type-1" evidence="12">
    <location>
        <begin position="517"/>
        <end position="799"/>
    </location>
</feature>
<keyword evidence="7" id="KW-0067">ATP-binding</keyword>
<dbReference type="PROSITE" id="PS50929">
    <property type="entry name" value="ABC_TM1F"/>
    <property type="match status" value="2"/>
</dbReference>
<dbReference type="GO" id="GO:0005524">
    <property type="term" value="F:ATP binding"/>
    <property type="evidence" value="ECO:0007669"/>
    <property type="project" value="UniProtKB-KW"/>
</dbReference>
<protein>
    <submittedName>
        <fullName evidence="13">Uncharacterized protein</fullName>
    </submittedName>
</protein>
<feature type="transmembrane region" description="Helical" evidence="10">
    <location>
        <begin position="26"/>
        <end position="54"/>
    </location>
</feature>
<dbReference type="CDD" id="cd03250">
    <property type="entry name" value="ABCC_MRP_domain1"/>
    <property type="match status" value="1"/>
</dbReference>
<dbReference type="PANTHER" id="PTHR24223">
    <property type="entry name" value="ATP-BINDING CASSETTE SUB-FAMILY C"/>
    <property type="match status" value="1"/>
</dbReference>
<feature type="transmembrane region" description="Helical" evidence="10">
    <location>
        <begin position="515"/>
        <end position="537"/>
    </location>
</feature>
<dbReference type="SUPFAM" id="SSF52540">
    <property type="entry name" value="P-loop containing nucleoside triphosphate hydrolases"/>
    <property type="match status" value="2"/>
</dbReference>
<keyword evidence="4 10" id="KW-0812">Transmembrane</keyword>
<dbReference type="GO" id="GO:0140359">
    <property type="term" value="F:ABC-type transporter activity"/>
    <property type="evidence" value="ECO:0007669"/>
    <property type="project" value="InterPro"/>
</dbReference>
<evidence type="ECO:0000256" key="4">
    <source>
        <dbReference type="ARBA" id="ARBA00022692"/>
    </source>
</evidence>
<keyword evidence="8 10" id="KW-1133">Transmembrane helix</keyword>
<dbReference type="InterPro" id="IPR011527">
    <property type="entry name" value="ABC1_TM_dom"/>
</dbReference>
<evidence type="ECO:0000256" key="3">
    <source>
        <dbReference type="ARBA" id="ARBA00022448"/>
    </source>
</evidence>
<dbReference type="FunFam" id="3.40.50.300:FF:000074">
    <property type="entry name" value="Multidrug resistance-associated protein 5 isoform 1"/>
    <property type="match status" value="1"/>
</dbReference>
<dbReference type="Gene3D" id="3.40.50.300">
    <property type="entry name" value="P-loop containing nucleotide triphosphate hydrolases"/>
    <property type="match status" value="2"/>
</dbReference>
<dbReference type="CDD" id="cd18603">
    <property type="entry name" value="ABC_6TM_MRP1_2_3_6_D2_like"/>
    <property type="match status" value="1"/>
</dbReference>
<dbReference type="Pfam" id="PF00664">
    <property type="entry name" value="ABC_membrane"/>
    <property type="match status" value="2"/>
</dbReference>
<dbReference type="SMART" id="SM00382">
    <property type="entry name" value="AAA"/>
    <property type="match status" value="2"/>
</dbReference>
<dbReference type="PROSITE" id="PS00211">
    <property type="entry name" value="ABC_TRANSPORTER_1"/>
    <property type="match status" value="2"/>
</dbReference>
<dbReference type="InterPro" id="IPR017871">
    <property type="entry name" value="ABC_transporter-like_CS"/>
</dbReference>
<reference evidence="13" key="1">
    <citation type="submission" date="2023-06" db="EMBL/GenBank/DDBJ databases">
        <authorList>
            <person name="Delattre M."/>
        </authorList>
    </citation>
    <scope>NUCLEOTIDE SEQUENCE</scope>
    <source>
        <strain evidence="13">AF72</strain>
    </source>
</reference>
<dbReference type="GO" id="GO:0012505">
    <property type="term" value="C:endomembrane system"/>
    <property type="evidence" value="ECO:0007669"/>
    <property type="project" value="UniProtKB-SubCell"/>
</dbReference>
<keyword evidence="5" id="KW-0677">Repeat</keyword>
<evidence type="ECO:0000256" key="6">
    <source>
        <dbReference type="ARBA" id="ARBA00022741"/>
    </source>
</evidence>
<sequence length="1075" mass="118950">MMAVDVEKLVAYMPFLVETLTAPLDIFLYMLILFIILGLPSLGGIIIMSFCIPFNYYASRFIKNAQQAQMLVKDERTKVSNEVLNGMKLIKLYAWEEAFEKKINNLRDKEVRILRSVNLAARIVDAVNTCAPYVATVATFALFVLVTTENVLTPQIAFVALTIFNQIKYPMRYFSTLLNYLVQALVSKRRLEAFLAEEELDQAEALPAPEGMALAIKNASFTWSGPNSPSVLRDISLTIKKGEFVAVVGSVGAGKSSLLNAILGEMTTAEGLVCRTGSTAFCPQEPWLQNATIRENILFGRPYDRQLFRRILEATELASDLRLFDKVDQTMVGENGLMLSGGQKARIALARALYQDCDIYLLDDSLSALDAHVGATVFQKALGNQGYLGGKTRILVTHGLHFTKNCDRIVVMLNGEIHAVGTYEELKAGNEVFAKMLIDDESAKARKRAESQVEDEDEADLEAAKQRHLSVAKQAMSMAESIAQEGENGQAEVVGSGKVSAAIYMAYIRAATIKWALFLLGAYLLSCIFGIFRALWLSSWTNDNKDGVATGDTYTELAGFSALAILEIIFLIAAQFALVFGCQSASLKLHSPLLASILRSPMSFFDQTPVGRIVNRLSRDLEVIDSLLPTNIGSATNCAMQVFLVLIMVCISTPLFLVAIVPLAAIYVLILKYFIGCARQFKRIESAQRSPLISMFGESVKGASSIRAYNKVDTSCKTFATFADSFARCKFCTFTGNRWIGLRLELLGNSVSFLAAILGIVSTRMWGLSAAMVGMSISYALTITDMLYFGVRCMTELETYIVSVERVQEYSDLPAEREWRSPIPPPKGWPQHGKIELRQYSTRYREELPLVIKELSAKTRHSEKVAVIGRTGSGKSSLTLALYRIIEADTGKIFIDGIDISTIGLHDLREKLTIIPQEPILFSGSVRFNLDPFSRHQDDEIWNVLESCQLKPYIAALPEQLSHPIAEGGQNMSVGQRQLICLGRALLQKGKILVLDEATAACDAQTDACVQRIIRTDFSDSTVIAIAHRLNTIADYDRIMVLDAGRLREFDAPGFLLRDPESIYTQMVAKTRKGH</sequence>
<evidence type="ECO:0000256" key="5">
    <source>
        <dbReference type="ARBA" id="ARBA00022737"/>
    </source>
</evidence>
<comment type="subcellular location">
    <subcellularLocation>
        <location evidence="1">Endomembrane system</location>
        <topology evidence="1">Multi-pass membrane protein</topology>
    </subcellularLocation>
</comment>
<name>A0AA36D7J6_9BILA</name>
<proteinExistence type="inferred from homology"/>
<dbReference type="Pfam" id="PF00005">
    <property type="entry name" value="ABC_tran"/>
    <property type="match status" value="2"/>
</dbReference>
<feature type="transmembrane region" description="Helical" evidence="10">
    <location>
        <begin position="746"/>
        <end position="766"/>
    </location>
</feature>
<accession>A0AA36D7J6</accession>
<dbReference type="InterPro" id="IPR003439">
    <property type="entry name" value="ABC_transporter-like_ATP-bd"/>
</dbReference>
<dbReference type="GO" id="GO:0016020">
    <property type="term" value="C:membrane"/>
    <property type="evidence" value="ECO:0007669"/>
    <property type="project" value="InterPro"/>
</dbReference>
<comment type="similarity">
    <text evidence="2">Belongs to the ABC transporter superfamily. ABCC family. Conjugate transporter (TC 3.A.1.208) subfamily.</text>
</comment>
<dbReference type="Proteomes" id="UP001177023">
    <property type="component" value="Unassembled WGS sequence"/>
</dbReference>
<dbReference type="SUPFAM" id="SSF90123">
    <property type="entry name" value="ABC transporter transmembrane region"/>
    <property type="match status" value="2"/>
</dbReference>
<evidence type="ECO:0000313" key="13">
    <source>
        <dbReference type="EMBL" id="CAJ0581545.1"/>
    </source>
</evidence>
<evidence type="ECO:0000259" key="12">
    <source>
        <dbReference type="PROSITE" id="PS50929"/>
    </source>
</evidence>
<evidence type="ECO:0000313" key="14">
    <source>
        <dbReference type="Proteomes" id="UP001177023"/>
    </source>
</evidence>
<feature type="domain" description="ABC transmembrane type-1" evidence="12">
    <location>
        <begin position="1"/>
        <end position="183"/>
    </location>
</feature>
<keyword evidence="14" id="KW-1185">Reference proteome</keyword>
<gene>
    <name evidence="13" type="ORF">MSPICULIGERA_LOCUS19702</name>
</gene>
<feature type="domain" description="ABC transporter" evidence="11">
    <location>
        <begin position="214"/>
        <end position="439"/>
    </location>
</feature>
<dbReference type="FunFam" id="1.20.1560.10:FF:000010">
    <property type="entry name" value="Multidrug resistance-associated ABC transporter"/>
    <property type="match status" value="1"/>
</dbReference>
<keyword evidence="6" id="KW-0547">Nucleotide-binding</keyword>
<feature type="non-terminal residue" evidence="13">
    <location>
        <position position="1075"/>
    </location>
</feature>
<dbReference type="CDD" id="cd03244">
    <property type="entry name" value="ABCC_MRP_domain2"/>
    <property type="match status" value="1"/>
</dbReference>
<feature type="transmembrane region" description="Helical" evidence="10">
    <location>
        <begin position="557"/>
        <end position="580"/>
    </location>
</feature>
<dbReference type="Gene3D" id="1.20.1560.10">
    <property type="entry name" value="ABC transporter type 1, transmembrane domain"/>
    <property type="match status" value="2"/>
</dbReference>
<evidence type="ECO:0000256" key="9">
    <source>
        <dbReference type="ARBA" id="ARBA00023136"/>
    </source>
</evidence>
<comment type="caution">
    <text evidence="13">The sequence shown here is derived from an EMBL/GenBank/DDBJ whole genome shotgun (WGS) entry which is preliminary data.</text>
</comment>
<dbReference type="InterPro" id="IPR027417">
    <property type="entry name" value="P-loop_NTPase"/>
</dbReference>
<dbReference type="GO" id="GO:0016887">
    <property type="term" value="F:ATP hydrolysis activity"/>
    <property type="evidence" value="ECO:0007669"/>
    <property type="project" value="InterPro"/>
</dbReference>
<evidence type="ECO:0000259" key="11">
    <source>
        <dbReference type="PROSITE" id="PS50893"/>
    </source>
</evidence>
<dbReference type="InterPro" id="IPR050173">
    <property type="entry name" value="ABC_transporter_C-like"/>
</dbReference>
<dbReference type="PROSITE" id="PS50893">
    <property type="entry name" value="ABC_TRANSPORTER_2"/>
    <property type="match status" value="2"/>
</dbReference>
<feature type="transmembrane region" description="Helical" evidence="10">
    <location>
        <begin position="772"/>
        <end position="791"/>
    </location>
</feature>
<keyword evidence="3" id="KW-0813">Transport</keyword>
<keyword evidence="9 10" id="KW-0472">Membrane</keyword>